<dbReference type="GeneID" id="39732117"/>
<reference evidence="1" key="1">
    <citation type="submission" date="2015-04" db="EMBL/GenBank/DDBJ databases">
        <authorList>
            <consortium name="Pathogen Informatics"/>
        </authorList>
    </citation>
    <scope>NUCLEOTIDE SEQUENCE [LARGE SCALE GENOMIC DNA]</scope>
    <source>
        <strain evidence="1">8A</strain>
    </source>
</reference>
<gene>
    <name evidence="1" type="ORF">PGAL8A_00358700</name>
</gene>
<accession>A0A1J1GZC0</accession>
<dbReference type="OMA" id="DINHCDI"/>
<dbReference type="OrthoDB" id="372575at2759"/>
<proteinExistence type="predicted"/>
<name>A0A1J1GZC0_PLAGA</name>
<dbReference type="RefSeq" id="XP_028529168.1">
    <property type="nucleotide sequence ID" value="XM_028672635.1"/>
</dbReference>
<sequence length="433" mass="52236">MKNLASFLFEKITIPDINTFIILDIIIKIIKSRKNKKEKIKKVLYLTNKTLTDIFPPDFNFILNFLNSSLEYNRKWNIQKIKGYKNLNNEENKNYFNFKSNSKIDIEELKSILRNIHIKYIHEETHLMKLLYKLNEHKKYNLIIINLAFFFVKDKKKIQILLENISSEYKIKKNTNISLNNTNDYIIMNKNHSDTQIENEICDNIFFKNVLNIHFHYSFFINFFEYLNNLDDFSFIFNSIEKKEKKEKSNNTSQKKLLEEDIIHYEEELKNKRKTKRRKINYSKKISETTQNKNILDEETFDKKIKFKNMDKNEYNDSIYNINYYHKNYINSLNSKYHPSIKDNGNISNYNCENSLKHNFDNYLKFNSDISLQDGSNNSLKNNSNNSLKQKKKLKNNLYIYDIIPNSEVYKKMYFNILSMNFNYTYLISCNFS</sequence>
<keyword evidence="2" id="KW-1185">Reference proteome</keyword>
<dbReference type="AlphaFoldDB" id="A0A1J1GZC0"/>
<protein>
    <submittedName>
        <fullName evidence="1">Uncharacterized protein</fullName>
    </submittedName>
</protein>
<evidence type="ECO:0000313" key="2">
    <source>
        <dbReference type="Proteomes" id="UP000220797"/>
    </source>
</evidence>
<organism evidence="1 2">
    <name type="scientific">Plasmodium gallinaceum</name>
    <dbReference type="NCBI Taxonomy" id="5849"/>
    <lineage>
        <taxon>Eukaryota</taxon>
        <taxon>Sar</taxon>
        <taxon>Alveolata</taxon>
        <taxon>Apicomplexa</taxon>
        <taxon>Aconoidasida</taxon>
        <taxon>Haemosporida</taxon>
        <taxon>Plasmodiidae</taxon>
        <taxon>Plasmodium</taxon>
        <taxon>Plasmodium (Haemamoeba)</taxon>
    </lineage>
</organism>
<comment type="caution">
    <text evidence="1">The sequence shown here is derived from an EMBL/GenBank/DDBJ whole genome shotgun (WGS) entry which is preliminary data.</text>
</comment>
<dbReference type="Proteomes" id="UP000220797">
    <property type="component" value="Unassembled WGS sequence"/>
</dbReference>
<dbReference type="VEuPathDB" id="PlasmoDB:PGAL8A_00358700"/>
<evidence type="ECO:0000313" key="1">
    <source>
        <dbReference type="EMBL" id="CRG96363.1"/>
    </source>
</evidence>
<dbReference type="EMBL" id="CVMV01000059">
    <property type="protein sequence ID" value="CRG96363.1"/>
    <property type="molecule type" value="Genomic_DNA"/>
</dbReference>